<dbReference type="EMBL" id="CAACVS010000001">
    <property type="protein sequence ID" value="VEU33471.1"/>
    <property type="molecule type" value="Genomic_DNA"/>
</dbReference>
<dbReference type="InterPro" id="IPR015943">
    <property type="entry name" value="WD40/YVTN_repeat-like_dom_sf"/>
</dbReference>
<evidence type="ECO:0008006" key="6">
    <source>
        <dbReference type="Google" id="ProtNLM"/>
    </source>
</evidence>
<evidence type="ECO:0000256" key="1">
    <source>
        <dbReference type="SAM" id="MobiDB-lite"/>
    </source>
</evidence>
<dbReference type="Gene3D" id="1.10.1540.10">
    <property type="entry name" value="BEACH domain"/>
    <property type="match status" value="1"/>
</dbReference>
<dbReference type="PANTHER" id="PTHR13743:SF123">
    <property type="entry name" value="PROTEIN FAN"/>
    <property type="match status" value="1"/>
</dbReference>
<feature type="compositionally biased region" description="Low complexity" evidence="1">
    <location>
        <begin position="114"/>
        <end position="131"/>
    </location>
</feature>
<dbReference type="AlphaFoldDB" id="A0A448YUM1"/>
<dbReference type="InterPro" id="IPR036372">
    <property type="entry name" value="BEACH_dom_sf"/>
</dbReference>
<dbReference type="InterPro" id="IPR057496">
    <property type="entry name" value="FAN-like_PH"/>
</dbReference>
<evidence type="ECO:0000313" key="4">
    <source>
        <dbReference type="EMBL" id="VEU33471.1"/>
    </source>
</evidence>
<evidence type="ECO:0000313" key="5">
    <source>
        <dbReference type="Proteomes" id="UP000291116"/>
    </source>
</evidence>
<dbReference type="Pfam" id="PF25400">
    <property type="entry name" value="PH_FAN"/>
    <property type="match status" value="1"/>
</dbReference>
<dbReference type="Pfam" id="PF14844">
    <property type="entry name" value="PH_BEACH"/>
    <property type="match status" value="1"/>
</dbReference>
<dbReference type="InterPro" id="IPR011993">
    <property type="entry name" value="PH-like_dom_sf"/>
</dbReference>
<dbReference type="Gene3D" id="2.130.10.10">
    <property type="entry name" value="YVTN repeat-like/Quinoprotein amine dehydrogenase"/>
    <property type="match status" value="2"/>
</dbReference>
<organism evidence="4 5">
    <name type="scientific">Pseudo-nitzschia multistriata</name>
    <dbReference type="NCBI Taxonomy" id="183589"/>
    <lineage>
        <taxon>Eukaryota</taxon>
        <taxon>Sar</taxon>
        <taxon>Stramenopiles</taxon>
        <taxon>Ochrophyta</taxon>
        <taxon>Bacillariophyta</taxon>
        <taxon>Bacillariophyceae</taxon>
        <taxon>Bacillariophycidae</taxon>
        <taxon>Bacillariales</taxon>
        <taxon>Bacillariaceae</taxon>
        <taxon>Pseudo-nitzschia</taxon>
    </lineage>
</organism>
<feature type="region of interest" description="Disordered" evidence="1">
    <location>
        <begin position="75"/>
        <end position="133"/>
    </location>
</feature>
<accession>A0A448YUM1</accession>
<protein>
    <recommendedName>
        <fullName evidence="6">BEACH domain-containing protein</fullName>
    </recommendedName>
</protein>
<feature type="domain" description="BEACH-type PH" evidence="3">
    <location>
        <begin position="298"/>
        <end position="398"/>
    </location>
</feature>
<feature type="domain" description="BEACH" evidence="2">
    <location>
        <begin position="410"/>
        <end position="699"/>
    </location>
</feature>
<feature type="region of interest" description="Disordered" evidence="1">
    <location>
        <begin position="732"/>
        <end position="860"/>
    </location>
</feature>
<dbReference type="Pfam" id="PF00400">
    <property type="entry name" value="WD40"/>
    <property type="match status" value="1"/>
</dbReference>
<evidence type="ECO:0000259" key="2">
    <source>
        <dbReference type="PROSITE" id="PS50197"/>
    </source>
</evidence>
<gene>
    <name evidence="4" type="ORF">PSNMU_V1.4_AUG-EV-PASAV3_0002750</name>
</gene>
<dbReference type="PROSITE" id="PS51783">
    <property type="entry name" value="PH_BEACH"/>
    <property type="match status" value="1"/>
</dbReference>
<dbReference type="InterPro" id="IPR050865">
    <property type="entry name" value="BEACH_Domain"/>
</dbReference>
<dbReference type="CDD" id="cd06071">
    <property type="entry name" value="Beach"/>
    <property type="match status" value="1"/>
</dbReference>
<dbReference type="PANTHER" id="PTHR13743">
    <property type="entry name" value="BEIGE/BEACH-RELATED"/>
    <property type="match status" value="1"/>
</dbReference>
<dbReference type="OrthoDB" id="26681at2759"/>
<dbReference type="SUPFAM" id="SSF50729">
    <property type="entry name" value="PH domain-like"/>
    <property type="match status" value="1"/>
</dbReference>
<dbReference type="SMART" id="SM00320">
    <property type="entry name" value="WD40"/>
    <property type="match status" value="4"/>
</dbReference>
<proteinExistence type="predicted"/>
<dbReference type="InterPro" id="IPR001680">
    <property type="entry name" value="WD40_rpt"/>
</dbReference>
<dbReference type="SUPFAM" id="SSF81837">
    <property type="entry name" value="BEACH domain"/>
    <property type="match status" value="1"/>
</dbReference>
<sequence length="1252" mass="137083">MTGSWFAGGENAHSGNTNGYNMTEAVGALYPRKAGRWAERHKDRSRFSNLLLEHGEKHLQDWAVIAYTCPTLRHHSASSASGSGGRTTMGSSRKSKNLETTWAANRSTAAASQSLRKQSAATSSSSASSSRAQKKKAALDKDFYPSAHLTKIEGRLHLCSKSLIFEPSDFARPILRCSFNKLESPPKEYPNKTEDPSVKSFEAMTVEFESSRHVTMKANNAISPFESIPVHTRFRFTFLHSSPTSFVDLCKHLFTINYKSKTGSSSNVSRSNNPQSELDELLKPMLDRPFDPANLRDVRERVLTSNIRCNLLTPLQAQPGCMVVTQERMYFQPALGVIGVETSSQAKTWCLQRDLLATARRYFGLKDSALELFWKDGSSTLFGYDRKHEREQVLRLLPTHRGNSNGSVIPCHTDREFIVQASQEWQRGTITNYDYLLLLNSAAGRTVQDLSRYPVFPWVISDHESTTLDLTDEKTFRDLSKPIGALNEKRLQYFQQRLEGMADMEDDFLYGTHYSAAGYVLYYLVRSMPEHMLCLQNGKFDAPDRLFHSVSKCYSCVLSNHADVKELIPEFYSPNNDFDFLINAQGLQLGATQNGDRVNDVTLPPWAKSPRDFLRKNNKALESEICTAMLPRWIDLIFGSKSRGDAAKEANNLFHRSAYLGPADLSALPTPEERFQAELQATEFGIVPDQLFVGRHPLRHETVDDSFVNPDVGRTFSGTDDGKADAWELLESPSVDSHDMNHRDGSQNPVPWKEEDEDNPALFSSGIDRINTKGQSKDSKPQNPFHVETKGSFGESHHRNRRIPTSGSGDVGDGLRTSSFSHLGKDSLPSFAESEGKTASPRSTMGPVSPTKPTPATSAEWDVKFIEKRQVHEDAISGCAMFPAEGDRSMLVTTSLDGGLKVHTVSLGLSDSEKKEREGGLTGTLSRFSYIAMSRGQNSANEQSKLTEHRTHSSRDPLACLCMAGDGQGGKIAFAGGHDDVVLAYGINSACAVASIYSHRDAVTGLDMLCRPPLTTQSALWPKNATHIMVSGSWDATIKVWSVVVANGETVSIDREPLAELFDAESSIVSVSAVACPDEGGIIVGAGSADGSFCVWNLHSNGVQVVIHKEPARRGSGSCSVVKWSSEGGRLSLFAGFATGKVGSYSLIDGTMRKASVASVGVAVQSLVYAEGILLVGCSDGGLRLIPIRDSTYFTSDLSLWPSVNNKSSPGLTSVNLSIVGMNNCDSGTCICCTGGEDGSIAIFEIKRAASR</sequence>
<dbReference type="Gene3D" id="2.30.29.30">
    <property type="entry name" value="Pleckstrin-homology domain (PH domain)/Phosphotyrosine-binding domain (PTB)"/>
    <property type="match status" value="1"/>
</dbReference>
<dbReference type="InterPro" id="IPR000409">
    <property type="entry name" value="BEACH_dom"/>
</dbReference>
<keyword evidence="5" id="KW-1185">Reference proteome</keyword>
<dbReference type="Proteomes" id="UP000291116">
    <property type="component" value="Unassembled WGS sequence"/>
</dbReference>
<dbReference type="PROSITE" id="PS50197">
    <property type="entry name" value="BEACH"/>
    <property type="match status" value="1"/>
</dbReference>
<name>A0A448YUM1_9STRA</name>
<dbReference type="Pfam" id="PF02138">
    <property type="entry name" value="Beach"/>
    <property type="match status" value="1"/>
</dbReference>
<dbReference type="InterPro" id="IPR036322">
    <property type="entry name" value="WD40_repeat_dom_sf"/>
</dbReference>
<evidence type="ECO:0000259" key="3">
    <source>
        <dbReference type="PROSITE" id="PS51783"/>
    </source>
</evidence>
<feature type="compositionally biased region" description="Polar residues" evidence="1">
    <location>
        <begin position="98"/>
        <end position="113"/>
    </location>
</feature>
<reference evidence="4 5" key="1">
    <citation type="submission" date="2019-01" db="EMBL/GenBank/DDBJ databases">
        <authorList>
            <person name="Ferrante I. M."/>
        </authorList>
    </citation>
    <scope>NUCLEOTIDE SEQUENCE [LARGE SCALE GENOMIC DNA]</scope>
    <source>
        <strain evidence="4 5">B856</strain>
    </source>
</reference>
<feature type="compositionally biased region" description="Basic and acidic residues" evidence="1">
    <location>
        <begin position="736"/>
        <end position="745"/>
    </location>
</feature>
<dbReference type="SMART" id="SM01026">
    <property type="entry name" value="Beach"/>
    <property type="match status" value="1"/>
</dbReference>
<dbReference type="InterPro" id="IPR023362">
    <property type="entry name" value="PH-BEACH_dom"/>
</dbReference>
<dbReference type="SUPFAM" id="SSF50978">
    <property type="entry name" value="WD40 repeat-like"/>
    <property type="match status" value="1"/>
</dbReference>